<feature type="compositionally biased region" description="Polar residues" evidence="1">
    <location>
        <begin position="1"/>
        <end position="11"/>
    </location>
</feature>
<feature type="compositionally biased region" description="Basic and acidic residues" evidence="1">
    <location>
        <begin position="60"/>
        <end position="74"/>
    </location>
</feature>
<dbReference type="EMBL" id="NMUH01002134">
    <property type="protein sequence ID" value="MQL98058.1"/>
    <property type="molecule type" value="Genomic_DNA"/>
</dbReference>
<dbReference type="Proteomes" id="UP000652761">
    <property type="component" value="Unassembled WGS sequence"/>
</dbReference>
<reference evidence="2" key="1">
    <citation type="submission" date="2017-07" db="EMBL/GenBank/DDBJ databases">
        <title>Taro Niue Genome Assembly and Annotation.</title>
        <authorList>
            <person name="Atibalentja N."/>
            <person name="Keating K."/>
            <person name="Fields C.J."/>
        </authorList>
    </citation>
    <scope>NUCLEOTIDE SEQUENCE</scope>
    <source>
        <strain evidence="2">Niue_2</strain>
        <tissue evidence="2">Leaf</tissue>
    </source>
</reference>
<name>A0A843VN78_COLES</name>
<feature type="region of interest" description="Disordered" evidence="1">
    <location>
        <begin position="1"/>
        <end position="90"/>
    </location>
</feature>
<organism evidence="2 3">
    <name type="scientific">Colocasia esculenta</name>
    <name type="common">Wild taro</name>
    <name type="synonym">Arum esculentum</name>
    <dbReference type="NCBI Taxonomy" id="4460"/>
    <lineage>
        <taxon>Eukaryota</taxon>
        <taxon>Viridiplantae</taxon>
        <taxon>Streptophyta</taxon>
        <taxon>Embryophyta</taxon>
        <taxon>Tracheophyta</taxon>
        <taxon>Spermatophyta</taxon>
        <taxon>Magnoliopsida</taxon>
        <taxon>Liliopsida</taxon>
        <taxon>Araceae</taxon>
        <taxon>Aroideae</taxon>
        <taxon>Colocasieae</taxon>
        <taxon>Colocasia</taxon>
    </lineage>
</organism>
<evidence type="ECO:0000313" key="2">
    <source>
        <dbReference type="EMBL" id="MQL98058.1"/>
    </source>
</evidence>
<protein>
    <submittedName>
        <fullName evidence="2">Uncharacterized protein</fullName>
    </submittedName>
</protein>
<gene>
    <name evidence="2" type="ORF">Taro_030763</name>
</gene>
<proteinExistence type="predicted"/>
<evidence type="ECO:0000256" key="1">
    <source>
        <dbReference type="SAM" id="MobiDB-lite"/>
    </source>
</evidence>
<feature type="compositionally biased region" description="Basic and acidic residues" evidence="1">
    <location>
        <begin position="35"/>
        <end position="52"/>
    </location>
</feature>
<dbReference type="AlphaFoldDB" id="A0A843VN78"/>
<comment type="caution">
    <text evidence="2">The sequence shown here is derived from an EMBL/GenBank/DDBJ whole genome shotgun (WGS) entry which is preliminary data.</text>
</comment>
<keyword evidence="3" id="KW-1185">Reference proteome</keyword>
<accession>A0A843VN78</accession>
<sequence length="156" mass="17367">MDQRVPSSPWTTHLRKGQPVPPSSPLSDSLLGDGEIERESRQRKRGREEEGARFGFSFSRGDRRADPRAQEPRRLRSRVAAPPPLLTRERPSLPGLLAALTTRSLAALRRRFFFLSSSRGCCPESSLVLRLPWGMPSAAPCEPLPGHARPLIAPRN</sequence>
<evidence type="ECO:0000313" key="3">
    <source>
        <dbReference type="Proteomes" id="UP000652761"/>
    </source>
</evidence>